<reference evidence="1 2" key="1">
    <citation type="submission" date="2018-06" db="EMBL/GenBank/DDBJ databases">
        <authorList>
            <consortium name="Pathogen Informatics"/>
            <person name="Doyle S."/>
        </authorList>
    </citation>
    <scope>NUCLEOTIDE SEQUENCE [LARGE SCALE GENOMIC DNA]</scope>
    <source>
        <strain evidence="1 2">NCTC13102</strain>
    </source>
</reference>
<name>A0A2X3ENB3_9HELI</name>
<evidence type="ECO:0000313" key="1">
    <source>
        <dbReference type="EMBL" id="SQC36507.1"/>
    </source>
</evidence>
<accession>A0A2X3ENB3</accession>
<protein>
    <submittedName>
        <fullName evidence="1">Uncharacterized protein</fullName>
    </submittedName>
</protein>
<proteinExistence type="predicted"/>
<organism evidence="1 2">
    <name type="scientific">Helicobacter fennelliae</name>
    <dbReference type="NCBI Taxonomy" id="215"/>
    <lineage>
        <taxon>Bacteria</taxon>
        <taxon>Pseudomonadati</taxon>
        <taxon>Campylobacterota</taxon>
        <taxon>Epsilonproteobacteria</taxon>
        <taxon>Campylobacterales</taxon>
        <taxon>Helicobacteraceae</taxon>
        <taxon>Helicobacter</taxon>
    </lineage>
</organism>
<sequence>MQISSANLINEEGFPISYYDLTEFKDDDMIYVGDDLFAFNKPFDDLREIITSMRADYYEREFEVFTNHPKRLIEFLEFLNTNQYKYFRNLATRHSVGVITAYDLTEFKDDDMIYVGDDLFAFNKPFDDLREIITSMRADYYEREFEVFTNHPKRLIEFLEFLNTNQYKYFRNLATRHSVGVITAMGEFFDSLENIKLTIHHNNQTSHITLGEAAKGIHYDKIKDVDSLMCQTQEANHKAFEIPTSFLKVYKRR</sequence>
<gene>
    <name evidence="1" type="ORF">NCTC13102_02314</name>
</gene>
<dbReference type="Proteomes" id="UP000250166">
    <property type="component" value="Unassembled WGS sequence"/>
</dbReference>
<evidence type="ECO:0000313" key="2">
    <source>
        <dbReference type="Proteomes" id="UP000250166"/>
    </source>
</evidence>
<dbReference type="AlphaFoldDB" id="A0A2X3ENB3"/>
<dbReference type="EMBL" id="UAWL01000031">
    <property type="protein sequence ID" value="SQC36507.1"/>
    <property type="molecule type" value="Genomic_DNA"/>
</dbReference>
<dbReference type="RefSeq" id="WP_258399976.1">
    <property type="nucleotide sequence ID" value="NZ_UAWL01000031.1"/>
</dbReference>